<dbReference type="EMBL" id="GGEC01087870">
    <property type="protein sequence ID" value="MBX68354.1"/>
    <property type="molecule type" value="Transcribed_RNA"/>
</dbReference>
<dbReference type="AlphaFoldDB" id="A0A2P2QN66"/>
<protein>
    <submittedName>
        <fullName evidence="1">Uncharacterized protein</fullName>
    </submittedName>
</protein>
<proteinExistence type="predicted"/>
<organism evidence="1">
    <name type="scientific">Rhizophora mucronata</name>
    <name type="common">Asiatic mangrove</name>
    <dbReference type="NCBI Taxonomy" id="61149"/>
    <lineage>
        <taxon>Eukaryota</taxon>
        <taxon>Viridiplantae</taxon>
        <taxon>Streptophyta</taxon>
        <taxon>Embryophyta</taxon>
        <taxon>Tracheophyta</taxon>
        <taxon>Spermatophyta</taxon>
        <taxon>Magnoliopsida</taxon>
        <taxon>eudicotyledons</taxon>
        <taxon>Gunneridae</taxon>
        <taxon>Pentapetalae</taxon>
        <taxon>rosids</taxon>
        <taxon>fabids</taxon>
        <taxon>Malpighiales</taxon>
        <taxon>Rhizophoraceae</taxon>
        <taxon>Rhizophora</taxon>
    </lineage>
</organism>
<name>A0A2P2QN66_RHIMU</name>
<evidence type="ECO:0000313" key="1">
    <source>
        <dbReference type="EMBL" id="MBX68354.1"/>
    </source>
</evidence>
<reference evidence="1" key="1">
    <citation type="submission" date="2018-02" db="EMBL/GenBank/DDBJ databases">
        <title>Rhizophora mucronata_Transcriptome.</title>
        <authorList>
            <person name="Meera S.P."/>
            <person name="Sreeshan A."/>
            <person name="Augustine A."/>
        </authorList>
    </citation>
    <scope>NUCLEOTIDE SEQUENCE</scope>
    <source>
        <tissue evidence="1">Leaf</tissue>
    </source>
</reference>
<sequence length="33" mass="3905">MEYLLQLKAFTTYHRGQFTSIIEERNLDILSSS</sequence>
<accession>A0A2P2QN66</accession>